<dbReference type="EMBL" id="JBHSLU010000024">
    <property type="protein sequence ID" value="MFC5505870.1"/>
    <property type="molecule type" value="Genomic_DNA"/>
</dbReference>
<protein>
    <submittedName>
        <fullName evidence="1">Plasmid mobilization relaxosome protein MobC</fullName>
    </submittedName>
</protein>
<dbReference type="Pfam" id="PF21983">
    <property type="entry name" value="NikA-like"/>
    <property type="match status" value="1"/>
</dbReference>
<keyword evidence="2" id="KW-1185">Reference proteome</keyword>
<dbReference type="Proteomes" id="UP001596060">
    <property type="component" value="Unassembled WGS sequence"/>
</dbReference>
<gene>
    <name evidence="1" type="primary">mobC</name>
    <name evidence="1" type="ORF">ACFPN9_11430</name>
</gene>
<name>A0ABW0P065_9HYPH</name>
<evidence type="ECO:0000313" key="2">
    <source>
        <dbReference type="Proteomes" id="UP001596060"/>
    </source>
</evidence>
<organism evidence="1 2">
    <name type="scientific">Bosea massiliensis</name>
    <dbReference type="NCBI Taxonomy" id="151419"/>
    <lineage>
        <taxon>Bacteria</taxon>
        <taxon>Pseudomonadati</taxon>
        <taxon>Pseudomonadota</taxon>
        <taxon>Alphaproteobacteria</taxon>
        <taxon>Hyphomicrobiales</taxon>
        <taxon>Boseaceae</taxon>
        <taxon>Bosea</taxon>
    </lineage>
</organism>
<proteinExistence type="predicted"/>
<accession>A0ABW0P065</accession>
<comment type="caution">
    <text evidence="1">The sequence shown here is derived from an EMBL/GenBank/DDBJ whole genome shotgun (WGS) entry which is preliminary data.</text>
</comment>
<evidence type="ECO:0000313" key="1">
    <source>
        <dbReference type="EMBL" id="MFC5505870.1"/>
    </source>
</evidence>
<sequence length="118" mass="12236">MASESRKATITIGLRLTPIEHQLVLDAAAAAGVGPSTLAREAVLARANAPLPPRRRKRDGLRVEVGRWAGEAAKLGNNLNQLAKHANQGGRVDAAALDALQAEIRALHEAVLAAGSPG</sequence>
<dbReference type="InterPro" id="IPR053842">
    <property type="entry name" value="NikA-like"/>
</dbReference>
<reference evidence="2" key="1">
    <citation type="journal article" date="2019" name="Int. J. Syst. Evol. Microbiol.">
        <title>The Global Catalogue of Microorganisms (GCM) 10K type strain sequencing project: providing services to taxonomists for standard genome sequencing and annotation.</title>
        <authorList>
            <consortium name="The Broad Institute Genomics Platform"/>
            <consortium name="The Broad Institute Genome Sequencing Center for Infectious Disease"/>
            <person name="Wu L."/>
            <person name="Ma J."/>
        </authorList>
    </citation>
    <scope>NUCLEOTIDE SEQUENCE [LARGE SCALE GENOMIC DNA]</scope>
    <source>
        <strain evidence="2">CCUG 43117</strain>
    </source>
</reference>
<dbReference type="RefSeq" id="WP_377816981.1">
    <property type="nucleotide sequence ID" value="NZ_JBHSLU010000024.1"/>
</dbReference>